<comment type="similarity">
    <text evidence="3">Belongs to the PPase family.</text>
</comment>
<comment type="subcellular location">
    <subcellularLocation>
        <location evidence="2">Cytoplasm</location>
    </subcellularLocation>
</comment>
<dbReference type="GO" id="GO:0005737">
    <property type="term" value="C:cytoplasm"/>
    <property type="evidence" value="ECO:0007669"/>
    <property type="project" value="UniProtKB-SubCell"/>
</dbReference>
<dbReference type="KEGG" id="sre:PTSG_07352"/>
<dbReference type="FunCoup" id="F2UJ62">
    <property type="interactions" value="1566"/>
</dbReference>
<sequence length="286" mass="31624">MSLTTEQRGAKYTTDYAVYFKDAEGNYVSPFHDIPTWADEANGIVNMVCEVPRWSNAKMEINTGAPLNPITQDVKKGKPRFVHNCFPHHGYIWNYGAVPQTWENPDAKDDHTGENGDNDPIDICDLSDSIAEVGEIKQVKILGVLAMIDDGETDWKLLGIDVNDPRAESLNDVGDIEKVMRGYLSATVEWFRIYKIPAGKPENRFAFEGQAKDKNFALSIIREARAQWQKLNSGEVVHPKIAPSGTMVGAAPISQEDAKATVAAAPEAAPDAPIDPSVNKWHYITL</sequence>
<dbReference type="GO" id="GO:0004427">
    <property type="term" value="F:inorganic diphosphate phosphatase activity"/>
    <property type="evidence" value="ECO:0007669"/>
    <property type="project" value="UniProtKB-EC"/>
</dbReference>
<dbReference type="eggNOG" id="KOG1626">
    <property type="taxonomic scope" value="Eukaryota"/>
</dbReference>
<name>F2UJ62_SALR5</name>
<evidence type="ECO:0000256" key="2">
    <source>
        <dbReference type="ARBA" id="ARBA00004496"/>
    </source>
</evidence>
<dbReference type="OrthoDB" id="1608002at2759"/>
<dbReference type="InParanoid" id="F2UJ62"/>
<keyword evidence="5" id="KW-0963">Cytoplasm</keyword>
<dbReference type="GO" id="GO:0000287">
    <property type="term" value="F:magnesium ion binding"/>
    <property type="evidence" value="ECO:0007669"/>
    <property type="project" value="InterPro"/>
</dbReference>
<accession>F2UJ62</accession>
<dbReference type="PROSITE" id="PS00387">
    <property type="entry name" value="PPASE"/>
    <property type="match status" value="1"/>
</dbReference>
<dbReference type="Proteomes" id="UP000007799">
    <property type="component" value="Unassembled WGS sequence"/>
</dbReference>
<reference evidence="11" key="1">
    <citation type="submission" date="2009-08" db="EMBL/GenBank/DDBJ databases">
        <title>Annotation of Salpingoeca rosetta.</title>
        <authorList>
            <consortium name="The Broad Institute Genome Sequencing Platform"/>
            <person name="Russ C."/>
            <person name="Cuomo C."/>
            <person name="Burger G."/>
            <person name="Gray M.W."/>
            <person name="Holland P.W.H."/>
            <person name="King N."/>
            <person name="Lang F.B.F."/>
            <person name="Roger A.J."/>
            <person name="Ruiz-Trillo I."/>
            <person name="Young S.K."/>
            <person name="Zeng Q."/>
            <person name="Gargeya S."/>
            <person name="Alvarado L."/>
            <person name="Berlin A."/>
            <person name="Chapman S.B."/>
            <person name="Chen Z."/>
            <person name="Freedman E."/>
            <person name="Gellesch M."/>
            <person name="Goldberg J."/>
            <person name="Griggs A."/>
            <person name="Gujja S."/>
            <person name="Heilman E."/>
            <person name="Heiman D."/>
            <person name="Howarth C."/>
            <person name="Mehta T."/>
            <person name="Neiman D."/>
            <person name="Pearson M."/>
            <person name="Roberts A."/>
            <person name="Saif S."/>
            <person name="Shea T."/>
            <person name="Shenoy N."/>
            <person name="Sisk P."/>
            <person name="Stolte C."/>
            <person name="Sykes S."/>
            <person name="White J."/>
            <person name="Yandava C."/>
            <person name="Haas B."/>
            <person name="Nusbaum C."/>
            <person name="Birren B."/>
        </authorList>
    </citation>
    <scope>NUCLEOTIDE SEQUENCE [LARGE SCALE GENOMIC DNA]</scope>
    <source>
        <strain evidence="11">ATCC 50818</strain>
    </source>
</reference>
<evidence type="ECO:0000256" key="10">
    <source>
        <dbReference type="ARBA" id="ARBA00040300"/>
    </source>
</evidence>
<dbReference type="RefSeq" id="XP_004990850.1">
    <property type="nucleotide sequence ID" value="XM_004990793.1"/>
</dbReference>
<dbReference type="InterPro" id="IPR008162">
    <property type="entry name" value="Pyrophosphatase"/>
</dbReference>
<evidence type="ECO:0000313" key="11">
    <source>
        <dbReference type="EMBL" id="EGD77010.1"/>
    </source>
</evidence>
<evidence type="ECO:0000256" key="5">
    <source>
        <dbReference type="ARBA" id="ARBA00022490"/>
    </source>
</evidence>
<evidence type="ECO:0000256" key="4">
    <source>
        <dbReference type="ARBA" id="ARBA00012146"/>
    </source>
</evidence>
<keyword evidence="6" id="KW-0479">Metal-binding</keyword>
<evidence type="ECO:0000256" key="6">
    <source>
        <dbReference type="ARBA" id="ARBA00022723"/>
    </source>
</evidence>
<dbReference type="SUPFAM" id="SSF50324">
    <property type="entry name" value="Inorganic pyrophosphatase"/>
    <property type="match status" value="1"/>
</dbReference>
<protein>
    <recommendedName>
        <fullName evidence="10">Inorganic pyrophosphatase</fullName>
        <ecNumber evidence="4">3.6.1.1</ecNumber>
    </recommendedName>
    <alternativeName>
        <fullName evidence="9">Pyrophosphate phospho-hydrolase</fullName>
    </alternativeName>
</protein>
<evidence type="ECO:0000256" key="7">
    <source>
        <dbReference type="ARBA" id="ARBA00022801"/>
    </source>
</evidence>
<evidence type="ECO:0000256" key="3">
    <source>
        <dbReference type="ARBA" id="ARBA00006220"/>
    </source>
</evidence>
<dbReference type="FunFam" id="3.90.80.10:FF:000004">
    <property type="entry name" value="Inorganic pyrophosphatase"/>
    <property type="match status" value="1"/>
</dbReference>
<comment type="cofactor">
    <cofactor evidence="1">
        <name>Mg(2+)</name>
        <dbReference type="ChEBI" id="CHEBI:18420"/>
    </cofactor>
</comment>
<keyword evidence="7" id="KW-0378">Hydrolase</keyword>
<dbReference type="Gene3D" id="3.90.80.10">
    <property type="entry name" value="Inorganic pyrophosphatase"/>
    <property type="match status" value="1"/>
</dbReference>
<gene>
    <name evidence="11" type="ORF">PTSG_07352</name>
</gene>
<evidence type="ECO:0000313" key="12">
    <source>
        <dbReference type="Proteomes" id="UP000007799"/>
    </source>
</evidence>
<dbReference type="PANTHER" id="PTHR10286">
    <property type="entry name" value="INORGANIC PYROPHOSPHATASE"/>
    <property type="match status" value="1"/>
</dbReference>
<organism evidence="12">
    <name type="scientific">Salpingoeca rosetta (strain ATCC 50818 / BSB-021)</name>
    <dbReference type="NCBI Taxonomy" id="946362"/>
    <lineage>
        <taxon>Eukaryota</taxon>
        <taxon>Choanoflagellata</taxon>
        <taxon>Craspedida</taxon>
        <taxon>Salpingoecidae</taxon>
        <taxon>Salpingoeca</taxon>
    </lineage>
</organism>
<evidence type="ECO:0000256" key="1">
    <source>
        <dbReference type="ARBA" id="ARBA00001946"/>
    </source>
</evidence>
<keyword evidence="12" id="KW-1185">Reference proteome</keyword>
<dbReference type="AlphaFoldDB" id="F2UJ62"/>
<dbReference type="GeneID" id="16071413"/>
<dbReference type="Pfam" id="PF00719">
    <property type="entry name" value="Pyrophosphatase"/>
    <property type="match status" value="1"/>
</dbReference>
<dbReference type="EC" id="3.6.1.1" evidence="4"/>
<dbReference type="InterPro" id="IPR036649">
    <property type="entry name" value="Pyrophosphatase_sf"/>
</dbReference>
<dbReference type="OMA" id="GVWAMID"/>
<dbReference type="EMBL" id="GL832976">
    <property type="protein sequence ID" value="EGD77010.1"/>
    <property type="molecule type" value="Genomic_DNA"/>
</dbReference>
<dbReference type="GO" id="GO:0006796">
    <property type="term" value="P:phosphate-containing compound metabolic process"/>
    <property type="evidence" value="ECO:0007669"/>
    <property type="project" value="InterPro"/>
</dbReference>
<evidence type="ECO:0000256" key="9">
    <source>
        <dbReference type="ARBA" id="ARBA00032535"/>
    </source>
</evidence>
<dbReference type="CDD" id="cd00412">
    <property type="entry name" value="pyrophosphatase"/>
    <property type="match status" value="1"/>
</dbReference>
<proteinExistence type="inferred from homology"/>
<evidence type="ECO:0000256" key="8">
    <source>
        <dbReference type="ARBA" id="ARBA00022842"/>
    </source>
</evidence>
<keyword evidence="8" id="KW-0460">Magnesium</keyword>
<dbReference type="STRING" id="946362.F2UJ62"/>